<organism evidence="2 3">
    <name type="scientific">Rhizopus delemar</name>
    <dbReference type="NCBI Taxonomy" id="936053"/>
    <lineage>
        <taxon>Eukaryota</taxon>
        <taxon>Fungi</taxon>
        <taxon>Fungi incertae sedis</taxon>
        <taxon>Mucoromycota</taxon>
        <taxon>Mucoromycotina</taxon>
        <taxon>Mucoromycetes</taxon>
        <taxon>Mucorales</taxon>
        <taxon>Mucorineae</taxon>
        <taxon>Rhizopodaceae</taxon>
        <taxon>Rhizopus</taxon>
    </lineage>
</organism>
<feature type="domain" description="Complex 1 LYR protein" evidence="1">
    <location>
        <begin position="23"/>
        <end position="73"/>
    </location>
</feature>
<dbReference type="Pfam" id="PF05347">
    <property type="entry name" value="Complex1_LYR"/>
    <property type="match status" value="1"/>
</dbReference>
<dbReference type="AlphaFoldDB" id="A0A9P6ZDE9"/>
<protein>
    <recommendedName>
        <fullName evidence="1">Complex 1 LYR protein domain-containing protein</fullName>
    </recommendedName>
</protein>
<accession>A0A9P6ZDE9</accession>
<evidence type="ECO:0000313" key="2">
    <source>
        <dbReference type="EMBL" id="KAG1575847.1"/>
    </source>
</evidence>
<gene>
    <name evidence="2" type="ORF">G6F50_000731</name>
</gene>
<dbReference type="Proteomes" id="UP000740926">
    <property type="component" value="Unassembled WGS sequence"/>
</dbReference>
<dbReference type="EMBL" id="JAANIU010000049">
    <property type="protein sequence ID" value="KAG1575847.1"/>
    <property type="molecule type" value="Genomic_DNA"/>
</dbReference>
<evidence type="ECO:0000313" key="3">
    <source>
        <dbReference type="Proteomes" id="UP000740926"/>
    </source>
</evidence>
<dbReference type="InterPro" id="IPR008011">
    <property type="entry name" value="Complex1_LYR_dom"/>
</dbReference>
<reference evidence="2 3" key="1">
    <citation type="journal article" date="2020" name="Microb. Genom.">
        <title>Genetic diversity of clinical and environmental Mucorales isolates obtained from an investigation of mucormycosis cases among solid organ transplant recipients.</title>
        <authorList>
            <person name="Nguyen M.H."/>
            <person name="Kaul D."/>
            <person name="Muto C."/>
            <person name="Cheng S.J."/>
            <person name="Richter R.A."/>
            <person name="Bruno V.M."/>
            <person name="Liu G."/>
            <person name="Beyhan S."/>
            <person name="Sundermann A.J."/>
            <person name="Mounaud S."/>
            <person name="Pasculle A.W."/>
            <person name="Nierman W.C."/>
            <person name="Driscoll E."/>
            <person name="Cumbie R."/>
            <person name="Clancy C.J."/>
            <person name="Dupont C.L."/>
        </authorList>
    </citation>
    <scope>NUCLEOTIDE SEQUENCE [LARGE SCALE GENOMIC DNA]</scope>
    <source>
        <strain evidence="2 3">GL24</strain>
    </source>
</reference>
<proteinExistence type="predicted"/>
<name>A0A9P6ZDE9_9FUNG</name>
<evidence type="ECO:0000259" key="1">
    <source>
        <dbReference type="Pfam" id="PF05347"/>
    </source>
</evidence>
<comment type="caution">
    <text evidence="2">The sequence shown here is derived from an EMBL/GenBank/DDBJ whole genome shotgun (WGS) entry which is preliminary data.</text>
</comment>
<keyword evidence="3" id="KW-1185">Reference proteome</keyword>
<sequence>MPRFYATAFQSTHVALTQQTRQATLGLYRSLLRSSKKYEQNDKIKNIIQQKFRANRHITSRPKVLELLSEANKINQHLQKPSLQIKQRVSQYLQNEIKEKKQPEKKKIKKKKHRKRKPYQVALTVTHSSGYQFKRVRGWVQPVKTSMIIKKFTKTVQKRLDRYTALQEQLDMVKKELQFEMSLGIRDYRSWLQCEKHIRDALEYYHKKNLKMKTIEETDEKKNKNK</sequence>